<dbReference type="PANTHER" id="PTHR43130">
    <property type="entry name" value="ARAC-FAMILY TRANSCRIPTIONAL REGULATOR"/>
    <property type="match status" value="1"/>
</dbReference>
<name>M3H1F6_9LEPT</name>
<dbReference type="InterPro" id="IPR002818">
    <property type="entry name" value="DJ-1/PfpI"/>
</dbReference>
<reference evidence="2 3" key="1">
    <citation type="submission" date="2013-01" db="EMBL/GenBank/DDBJ databases">
        <authorList>
            <person name="Harkins D.M."/>
            <person name="Durkin A.S."/>
            <person name="Brinkac L.M."/>
            <person name="Haft D.H."/>
            <person name="Selengut J.D."/>
            <person name="Sanka R."/>
            <person name="DePew J."/>
            <person name="Purushe J."/>
            <person name="Tulsiani S.M."/>
            <person name="Graham G.C."/>
            <person name="Burns M.-A."/>
            <person name="Dohnt M.F."/>
            <person name="Smythe L.D."/>
            <person name="McKay D.B."/>
            <person name="Craig S.B."/>
            <person name="Vinetz J.M."/>
            <person name="Sutton G.G."/>
            <person name="Nierman W.C."/>
            <person name="Fouts D.E."/>
        </authorList>
    </citation>
    <scope>NUCLEOTIDE SEQUENCE [LARGE SCALE GENOMIC DNA]</scope>
    <source>
        <strain evidence="2 3">LT2116</strain>
    </source>
</reference>
<proteinExistence type="predicted"/>
<gene>
    <name evidence="2" type="ORF">LEP1GSC188_2961</name>
</gene>
<dbReference type="Gene3D" id="3.40.50.880">
    <property type="match status" value="1"/>
</dbReference>
<sequence length="279" mass="30838">MLTFFHPEVFASKNSKIKNDLKVALKYLRSEFMSGSNLSIGILIFSSVTQLDFTGPYEVFSRIPNAKIFLFAQSKGPVVAESGMKLIPDYDFSNCPDFDILLVPGGAGTTLLMEEFEVLNFLKTKAENSKFITSVCTGSLVLAAAGLLDGYKATTHWLSLDVLKLFPVQISGERFVKDRNRITGGGVTAGIDFALFLTAELFGIELAEEIQLMIEYNPTPPFTSGHPTTATSHLVGKVKLNRETTQNRRKAAAIRVLAFNKKNRNRVRSFRKLSTCLPP</sequence>
<dbReference type="PANTHER" id="PTHR43130:SF2">
    <property type="entry name" value="DJ-1_PFPI DOMAIN-CONTAINING PROTEIN"/>
    <property type="match status" value="1"/>
</dbReference>
<dbReference type="EMBL" id="AHOR02000017">
    <property type="protein sequence ID" value="EMF82976.1"/>
    <property type="molecule type" value="Genomic_DNA"/>
</dbReference>
<comment type="caution">
    <text evidence="2">The sequence shown here is derived from an EMBL/GenBank/DDBJ whole genome shotgun (WGS) entry which is preliminary data.</text>
</comment>
<dbReference type="InterPro" id="IPR029062">
    <property type="entry name" value="Class_I_gatase-like"/>
</dbReference>
<dbReference type="Proteomes" id="UP000011770">
    <property type="component" value="Unassembled WGS sequence"/>
</dbReference>
<dbReference type="Pfam" id="PF01965">
    <property type="entry name" value="DJ-1_PfpI"/>
    <property type="match status" value="1"/>
</dbReference>
<organism evidence="2 3">
    <name type="scientific">Leptospira weilii serovar Topaz str. LT2116</name>
    <dbReference type="NCBI Taxonomy" id="1088540"/>
    <lineage>
        <taxon>Bacteria</taxon>
        <taxon>Pseudomonadati</taxon>
        <taxon>Spirochaetota</taxon>
        <taxon>Spirochaetia</taxon>
        <taxon>Leptospirales</taxon>
        <taxon>Leptospiraceae</taxon>
        <taxon>Leptospira</taxon>
    </lineage>
</organism>
<evidence type="ECO:0000313" key="3">
    <source>
        <dbReference type="Proteomes" id="UP000011770"/>
    </source>
</evidence>
<dbReference type="InterPro" id="IPR052158">
    <property type="entry name" value="INH-QAR"/>
</dbReference>
<evidence type="ECO:0000259" key="1">
    <source>
        <dbReference type="Pfam" id="PF01965"/>
    </source>
</evidence>
<dbReference type="GO" id="GO:0006355">
    <property type="term" value="P:regulation of DNA-templated transcription"/>
    <property type="evidence" value="ECO:0007669"/>
    <property type="project" value="TreeGrafter"/>
</dbReference>
<dbReference type="CDD" id="cd03139">
    <property type="entry name" value="GATase1_PfpI_2"/>
    <property type="match status" value="1"/>
</dbReference>
<protein>
    <submittedName>
        <fullName evidence="2">Cyclohexyl-isocyanide hydratase family protein</fullName>
    </submittedName>
</protein>
<dbReference type="SUPFAM" id="SSF52317">
    <property type="entry name" value="Class I glutamine amidotransferase-like"/>
    <property type="match status" value="1"/>
</dbReference>
<accession>M3H1F6</accession>
<dbReference type="AlphaFoldDB" id="M3H1F6"/>
<feature type="domain" description="DJ-1/PfpI" evidence="1">
    <location>
        <begin position="40"/>
        <end position="197"/>
    </location>
</feature>
<evidence type="ECO:0000313" key="2">
    <source>
        <dbReference type="EMBL" id="EMF82976.1"/>
    </source>
</evidence>